<accession>A0A3M6U542</accession>
<dbReference type="GO" id="GO:0070034">
    <property type="term" value="F:telomerase RNA binding"/>
    <property type="evidence" value="ECO:0007669"/>
    <property type="project" value="TreeGrafter"/>
</dbReference>
<dbReference type="AlphaFoldDB" id="A0A3M6U542"/>
<dbReference type="PANTHER" id="PTHR15696">
    <property type="entry name" value="SMG-7 SUPPRESSOR WITH MORPHOLOGICAL EFFECT ON GENITALIA PROTEIN 7"/>
    <property type="match status" value="1"/>
</dbReference>
<proteinExistence type="predicted"/>
<dbReference type="GO" id="GO:0000184">
    <property type="term" value="P:nuclear-transcribed mRNA catabolic process, nonsense-mediated decay"/>
    <property type="evidence" value="ECO:0007669"/>
    <property type="project" value="UniProtKB-KW"/>
</dbReference>
<keyword evidence="1" id="KW-0866">Nonsense-mediated mRNA decay</keyword>
<protein>
    <recommendedName>
        <fullName evidence="7">DNA/RNA-binding domain-containing protein</fullName>
    </recommendedName>
</protein>
<dbReference type="STRING" id="46731.A0A3M6U542"/>
<feature type="region of interest" description="Disordered" evidence="2">
    <location>
        <begin position="623"/>
        <end position="673"/>
    </location>
</feature>
<dbReference type="Pfam" id="PF10374">
    <property type="entry name" value="EST1"/>
    <property type="match status" value="1"/>
</dbReference>
<sequence>MAPILGSVAQVLRQAETLKAALKSSVEDFAVGSEGWQSRQRWNSAFKSQIDFLRHQTKERKGSKKLEVQAVLTLFLEAASGFYIQLLQELCLTYRLDIPGHVRSSQLGILEEINGNSSPVKKPHTQSCYYICQDCLVHLGDIARYCDDPEQAEVFYHHALVLVPSNGQPYNQLAILASGKGDELGTVYYYCRSIAVKNPFPAASTNLHKTLSKVVARHNTRDGIADISKAEFSHIFLQFHGLMYLAQDFDQARILKDRVVAALKGILKENKFTSEFLTKLVAITLFLLWHIRTGGGDDLEEFDCIGKDEEECWQMTLEFTVELFDSLVLHVCDNDPSKEQSAAGCDVLPALNLLCQWMVGSSPNTWNGQLLKKTKVWEDFAALLNLLQVTHPHLPEKIDLPLHEDWELQSFLPLRVSQRKLTYSMKRTRPEDESVHRVGRLVRFGNRLEEKFPKSPQDIDLESAGQKLLASLPNLNKTTPAGTPFAETSSLFKGPLDVVQTSAGIVPPSPSTVAQYSLFQSGWNVPLTSAALSQPDHPSPRPVSKPTHHRVSPTDHLPSATGSSSVFPPTLPSPPVPENRRPTSFGTSFPPAAIQGNFNSPSQSPFGGFGYGGGWSSGVWAPNSSSASGSGGTSPGAHGLHSIWGSDFTPPSEGMSPLQQLLQEQKKHQQKDT</sequence>
<dbReference type="OrthoDB" id="69928at2759"/>
<reference evidence="5 6" key="1">
    <citation type="journal article" date="2018" name="Sci. Rep.">
        <title>Comparative analysis of the Pocillopora damicornis genome highlights role of immune system in coral evolution.</title>
        <authorList>
            <person name="Cunning R."/>
            <person name="Bay R.A."/>
            <person name="Gillette P."/>
            <person name="Baker A.C."/>
            <person name="Traylor-Knowles N."/>
        </authorList>
    </citation>
    <scope>NUCLEOTIDE SEQUENCE [LARGE SCALE GENOMIC DNA]</scope>
    <source>
        <strain evidence="5">RSMAS</strain>
        <tissue evidence="5">Whole animal</tissue>
    </source>
</reference>
<dbReference type="InterPro" id="IPR018834">
    <property type="entry name" value="DNA/RNA-bd_Est1-type"/>
</dbReference>
<name>A0A3M6U542_POCDA</name>
<gene>
    <name evidence="5" type="ORF">pdam_00018610</name>
</gene>
<dbReference type="EMBL" id="RCHS01002244">
    <property type="protein sequence ID" value="RMX48664.1"/>
    <property type="molecule type" value="Genomic_DNA"/>
</dbReference>
<evidence type="ECO:0008006" key="7">
    <source>
        <dbReference type="Google" id="ProtNLM"/>
    </source>
</evidence>
<keyword evidence="6" id="KW-1185">Reference proteome</keyword>
<dbReference type="GO" id="GO:0005697">
    <property type="term" value="C:telomerase holoenzyme complex"/>
    <property type="evidence" value="ECO:0007669"/>
    <property type="project" value="TreeGrafter"/>
</dbReference>
<dbReference type="SUPFAM" id="SSF48452">
    <property type="entry name" value="TPR-like"/>
    <property type="match status" value="1"/>
</dbReference>
<dbReference type="Pfam" id="PF10373">
    <property type="entry name" value="EST1_DNA_bind"/>
    <property type="match status" value="1"/>
</dbReference>
<feature type="domain" description="Telomerase activating protein Est1-like N-terminal" evidence="4">
    <location>
        <begin position="42"/>
        <end position="145"/>
    </location>
</feature>
<evidence type="ECO:0000256" key="2">
    <source>
        <dbReference type="SAM" id="MobiDB-lite"/>
    </source>
</evidence>
<comment type="caution">
    <text evidence="5">The sequence shown here is derived from an EMBL/GenBank/DDBJ whole genome shotgun (WGS) entry which is preliminary data.</text>
</comment>
<dbReference type="Gene3D" id="1.25.40.10">
    <property type="entry name" value="Tetratricopeptide repeat domain"/>
    <property type="match status" value="1"/>
</dbReference>
<feature type="compositionally biased region" description="Basic and acidic residues" evidence="2">
    <location>
        <begin position="664"/>
        <end position="673"/>
    </location>
</feature>
<dbReference type="GO" id="GO:0042162">
    <property type="term" value="F:telomeric DNA binding"/>
    <property type="evidence" value="ECO:0007669"/>
    <property type="project" value="TreeGrafter"/>
</dbReference>
<dbReference type="PANTHER" id="PTHR15696:SF5">
    <property type="entry name" value="NONSENSE-MEDIATED MRNA DECAY FACTOR SMG7"/>
    <property type="match status" value="1"/>
</dbReference>
<dbReference type="Proteomes" id="UP000275408">
    <property type="component" value="Unassembled WGS sequence"/>
</dbReference>
<evidence type="ECO:0000259" key="4">
    <source>
        <dbReference type="Pfam" id="PF10374"/>
    </source>
</evidence>
<feature type="domain" description="DNA/RNA-binding" evidence="3">
    <location>
        <begin position="152"/>
        <end position="415"/>
    </location>
</feature>
<evidence type="ECO:0000259" key="3">
    <source>
        <dbReference type="Pfam" id="PF10373"/>
    </source>
</evidence>
<evidence type="ECO:0000313" key="5">
    <source>
        <dbReference type="EMBL" id="RMX48664.1"/>
    </source>
</evidence>
<evidence type="ECO:0000256" key="1">
    <source>
        <dbReference type="ARBA" id="ARBA00023161"/>
    </source>
</evidence>
<organism evidence="5 6">
    <name type="scientific">Pocillopora damicornis</name>
    <name type="common">Cauliflower coral</name>
    <name type="synonym">Millepora damicornis</name>
    <dbReference type="NCBI Taxonomy" id="46731"/>
    <lineage>
        <taxon>Eukaryota</taxon>
        <taxon>Metazoa</taxon>
        <taxon>Cnidaria</taxon>
        <taxon>Anthozoa</taxon>
        <taxon>Hexacorallia</taxon>
        <taxon>Scleractinia</taxon>
        <taxon>Astrocoeniina</taxon>
        <taxon>Pocilloporidae</taxon>
        <taxon>Pocillopora</taxon>
    </lineage>
</organism>
<evidence type="ECO:0000313" key="6">
    <source>
        <dbReference type="Proteomes" id="UP000275408"/>
    </source>
</evidence>
<dbReference type="InterPro" id="IPR019458">
    <property type="entry name" value="Est1-like_N"/>
</dbReference>
<feature type="region of interest" description="Disordered" evidence="2">
    <location>
        <begin position="529"/>
        <end position="588"/>
    </location>
</feature>
<dbReference type="InterPro" id="IPR045153">
    <property type="entry name" value="Est1/Ebs1-like"/>
</dbReference>
<dbReference type="InterPro" id="IPR011990">
    <property type="entry name" value="TPR-like_helical_dom_sf"/>
</dbReference>